<dbReference type="Gene3D" id="3.40.50.12780">
    <property type="entry name" value="N-terminal domain of ligase-like"/>
    <property type="match status" value="1"/>
</dbReference>
<protein>
    <submittedName>
        <fullName evidence="5">Acyl-CoA synthetase (AMP-forming)/AMP-acid ligase II</fullName>
    </submittedName>
</protein>
<dbReference type="InterPro" id="IPR000873">
    <property type="entry name" value="AMP-dep_synth/lig_dom"/>
</dbReference>
<reference evidence="5 6" key="1">
    <citation type="submission" date="2018-07" db="EMBL/GenBank/DDBJ databases">
        <title>Genomic Encyclopedia of Type Strains, Phase IV (KMG-IV): sequencing the most valuable type-strain genomes for metagenomic binning, comparative biology and taxonomic classification.</title>
        <authorList>
            <person name="Goeker M."/>
        </authorList>
    </citation>
    <scope>NUCLEOTIDE SEQUENCE [LARGE SCALE GENOMIC DNA]</scope>
    <source>
        <strain evidence="5 6">DSM 100911</strain>
    </source>
</reference>
<dbReference type="PROSITE" id="PS00455">
    <property type="entry name" value="AMP_BINDING"/>
    <property type="match status" value="1"/>
</dbReference>
<dbReference type="Pfam" id="PF00501">
    <property type="entry name" value="AMP-binding"/>
    <property type="match status" value="1"/>
</dbReference>
<name>A0A369ATP8_9BURK</name>
<dbReference type="SUPFAM" id="SSF56801">
    <property type="entry name" value="Acetyl-CoA synthetase-like"/>
    <property type="match status" value="1"/>
</dbReference>
<evidence type="ECO:0000313" key="6">
    <source>
        <dbReference type="Proteomes" id="UP000252174"/>
    </source>
</evidence>
<dbReference type="AlphaFoldDB" id="A0A369ATP8"/>
<dbReference type="RefSeq" id="WP_114481880.1">
    <property type="nucleotide sequence ID" value="NZ_QPJU01000001.1"/>
</dbReference>
<dbReference type="Proteomes" id="UP000252174">
    <property type="component" value="Unassembled WGS sequence"/>
</dbReference>
<keyword evidence="6" id="KW-1185">Reference proteome</keyword>
<sequence>MNAPTADFALQLNLAQRVNVGDMLTRSAARDPHKTALVEGARRISYEEFNQWVNRTAHGLLALGYRQGDALALMSGNCMEFLVTYYACAKIGVVCTPLNLFWRQGELSYVLGHAQVRGVVAQQRWLGELALVLGDLPAIRDLIVIEGPAPADIALPQRVQAQSLAQLGAGRAQTDPEVLVQDRAPLSYLYTSGTTSAPKGVVGSHLAIYLETLGVIIDTELKAKDKVVAMMPMFHTAQLNAFCTPAIASNATLYILEAFDPVVLLDLIEAEQITMFFGLPMMFRALLEEQERKPRKVSSLRRAVYAMAPMPDDDLRRLIDVFGCELSLMFGQTEMSPASTCFRPEHQLSHPGAIGTAGINVQIGIMDDAGNLLPREQSGEIVYRSPHLLTEYLHDEKATREAFRHGWFHSGDVGHFGADGMLWFEDRHKDVIKSGGENVASIEVEKALYAVEPKLAEVVVVGLPHERWGEAVTAVVTVRPGETIDPDELLAKVKQKLSPFKCPKAVVVVDAMPKTATGKIQKNQVRKDFASYFNR</sequence>
<organism evidence="5 6">
    <name type="scientific">Extensimonas vulgaris</name>
    <dbReference type="NCBI Taxonomy" id="1031594"/>
    <lineage>
        <taxon>Bacteria</taxon>
        <taxon>Pseudomonadati</taxon>
        <taxon>Pseudomonadota</taxon>
        <taxon>Betaproteobacteria</taxon>
        <taxon>Burkholderiales</taxon>
        <taxon>Comamonadaceae</taxon>
        <taxon>Extensimonas</taxon>
    </lineage>
</organism>
<dbReference type="FunFam" id="3.30.300.30:FF:000008">
    <property type="entry name" value="2,3-dihydroxybenzoate-AMP ligase"/>
    <property type="match status" value="1"/>
</dbReference>
<dbReference type="PANTHER" id="PTHR43201">
    <property type="entry name" value="ACYL-COA SYNTHETASE"/>
    <property type="match status" value="1"/>
</dbReference>
<comment type="similarity">
    <text evidence="1">Belongs to the ATP-dependent AMP-binding enzyme family.</text>
</comment>
<dbReference type="InterPro" id="IPR042099">
    <property type="entry name" value="ANL_N_sf"/>
</dbReference>
<evidence type="ECO:0000313" key="5">
    <source>
        <dbReference type="EMBL" id="RCX11718.1"/>
    </source>
</evidence>
<evidence type="ECO:0000256" key="1">
    <source>
        <dbReference type="ARBA" id="ARBA00006432"/>
    </source>
</evidence>
<dbReference type="EMBL" id="QPJU01000001">
    <property type="protein sequence ID" value="RCX11718.1"/>
    <property type="molecule type" value="Genomic_DNA"/>
</dbReference>
<gene>
    <name evidence="5" type="ORF">DFR45_101247</name>
</gene>
<dbReference type="PANTHER" id="PTHR43201:SF5">
    <property type="entry name" value="MEDIUM-CHAIN ACYL-COA LIGASE ACSF2, MITOCHONDRIAL"/>
    <property type="match status" value="1"/>
</dbReference>
<comment type="caution">
    <text evidence="5">The sequence shown here is derived from an EMBL/GenBank/DDBJ whole genome shotgun (WGS) entry which is preliminary data.</text>
</comment>
<proteinExistence type="inferred from homology"/>
<evidence type="ECO:0000259" key="3">
    <source>
        <dbReference type="Pfam" id="PF00501"/>
    </source>
</evidence>
<dbReference type="OrthoDB" id="9766486at2"/>
<feature type="domain" description="AMP-binding enzyme C-terminal" evidence="4">
    <location>
        <begin position="443"/>
        <end position="519"/>
    </location>
</feature>
<dbReference type="InterPro" id="IPR020845">
    <property type="entry name" value="AMP-binding_CS"/>
</dbReference>
<dbReference type="InterPro" id="IPR045851">
    <property type="entry name" value="AMP-bd_C_sf"/>
</dbReference>
<feature type="domain" description="AMP-dependent synthetase/ligase" evidence="3">
    <location>
        <begin position="25"/>
        <end position="393"/>
    </location>
</feature>
<evidence type="ECO:0000256" key="2">
    <source>
        <dbReference type="ARBA" id="ARBA00022598"/>
    </source>
</evidence>
<dbReference type="Gene3D" id="3.30.300.30">
    <property type="match status" value="1"/>
</dbReference>
<keyword evidence="2 5" id="KW-0436">Ligase</keyword>
<accession>A0A369ATP8</accession>
<dbReference type="Pfam" id="PF13193">
    <property type="entry name" value="AMP-binding_C"/>
    <property type="match status" value="1"/>
</dbReference>
<dbReference type="GO" id="GO:0006631">
    <property type="term" value="P:fatty acid metabolic process"/>
    <property type="evidence" value="ECO:0007669"/>
    <property type="project" value="TreeGrafter"/>
</dbReference>
<dbReference type="InterPro" id="IPR025110">
    <property type="entry name" value="AMP-bd_C"/>
</dbReference>
<evidence type="ECO:0000259" key="4">
    <source>
        <dbReference type="Pfam" id="PF13193"/>
    </source>
</evidence>
<dbReference type="GO" id="GO:0031956">
    <property type="term" value="F:medium-chain fatty acid-CoA ligase activity"/>
    <property type="evidence" value="ECO:0007669"/>
    <property type="project" value="TreeGrafter"/>
</dbReference>